<protein>
    <submittedName>
        <fullName evidence="2">Hemerythrin domain-containing protein</fullName>
    </submittedName>
</protein>
<sequence length="229" mass="24856">MRSRSRQSPVTSLSAVVSIRPSYQPVVTGVWAESREGYRTAVSDVNLPPLPPTGGETTGRSIVDVVGEQHRRILALTERLRTAPADRRVADVLIATVSRHLSAEEQYLYPAVRTAVPGGDQIADRELAEDEQLLRLLSEGDVGEFGPAIERHVAADAGELLPLLEQMVSAEDLIRLGNRFETAVEAAPTRPHPATPSSPPWNKVVDPIVGVVDKLRDAVTARATYMSDL</sequence>
<keyword evidence="3" id="KW-1185">Reference proteome</keyword>
<dbReference type="InterPro" id="IPR012312">
    <property type="entry name" value="Hemerythrin-like"/>
</dbReference>
<gene>
    <name evidence="2" type="ORF">KZ829_17475</name>
</gene>
<reference evidence="2 3" key="1">
    <citation type="journal article" date="2013" name="Antonie Van Leeuwenhoek">
        <title>Actinoplanes hulinensis sp. nov., a novel actinomycete isolated from soybean root (Glycine max (L.) Merr).</title>
        <authorList>
            <person name="Shen Y."/>
            <person name="Liu C."/>
            <person name="Wang X."/>
            <person name="Zhao J."/>
            <person name="Jia F."/>
            <person name="Zhang Y."/>
            <person name="Wang L."/>
            <person name="Yang D."/>
            <person name="Xiang W."/>
        </authorList>
    </citation>
    <scope>NUCLEOTIDE SEQUENCE [LARGE SCALE GENOMIC DNA]</scope>
    <source>
        <strain evidence="2 3">NEAU-M9</strain>
    </source>
</reference>
<organism evidence="2 3">
    <name type="scientific">Actinoplanes hulinensis</name>
    <dbReference type="NCBI Taxonomy" id="1144547"/>
    <lineage>
        <taxon>Bacteria</taxon>
        <taxon>Bacillati</taxon>
        <taxon>Actinomycetota</taxon>
        <taxon>Actinomycetes</taxon>
        <taxon>Micromonosporales</taxon>
        <taxon>Micromonosporaceae</taxon>
        <taxon>Actinoplanes</taxon>
    </lineage>
</organism>
<accession>A0ABS7B5G5</accession>
<dbReference type="Proteomes" id="UP001519863">
    <property type="component" value="Unassembled WGS sequence"/>
</dbReference>
<comment type="caution">
    <text evidence="2">The sequence shown here is derived from an EMBL/GenBank/DDBJ whole genome shotgun (WGS) entry which is preliminary data.</text>
</comment>
<evidence type="ECO:0000313" key="2">
    <source>
        <dbReference type="EMBL" id="MBW6435533.1"/>
    </source>
</evidence>
<evidence type="ECO:0000313" key="3">
    <source>
        <dbReference type="Proteomes" id="UP001519863"/>
    </source>
</evidence>
<dbReference type="EMBL" id="JAHXZI010000008">
    <property type="protein sequence ID" value="MBW6435533.1"/>
    <property type="molecule type" value="Genomic_DNA"/>
</dbReference>
<feature type="domain" description="Hemerythrin-like" evidence="1">
    <location>
        <begin position="62"/>
        <end position="172"/>
    </location>
</feature>
<proteinExistence type="predicted"/>
<name>A0ABS7B5G5_9ACTN</name>
<dbReference type="PANTHER" id="PTHR35585:SF1">
    <property type="entry name" value="HHE DOMAIN PROTEIN (AFU_ORTHOLOGUE AFUA_4G00730)"/>
    <property type="match status" value="1"/>
</dbReference>
<evidence type="ECO:0000259" key="1">
    <source>
        <dbReference type="Pfam" id="PF01814"/>
    </source>
</evidence>
<dbReference type="PANTHER" id="PTHR35585">
    <property type="entry name" value="HHE DOMAIN PROTEIN (AFU_ORTHOLOGUE AFUA_4G00730)"/>
    <property type="match status" value="1"/>
</dbReference>
<dbReference type="Gene3D" id="1.20.120.520">
    <property type="entry name" value="nmb1532 protein domain like"/>
    <property type="match status" value="1"/>
</dbReference>
<dbReference type="Pfam" id="PF01814">
    <property type="entry name" value="Hemerythrin"/>
    <property type="match status" value="1"/>
</dbReference>